<dbReference type="PANTHER" id="PTHR10218">
    <property type="entry name" value="GTP-BINDING PROTEIN ALPHA SUBUNIT"/>
    <property type="match status" value="1"/>
</dbReference>
<dbReference type="GO" id="GO:0005525">
    <property type="term" value="F:GTP binding"/>
    <property type="evidence" value="ECO:0007669"/>
    <property type="project" value="UniProtKB-KW"/>
</dbReference>
<evidence type="ECO:0000256" key="1">
    <source>
        <dbReference type="ARBA" id="ARBA00022723"/>
    </source>
</evidence>
<dbReference type="PROSITE" id="PS51882">
    <property type="entry name" value="G_ALPHA"/>
    <property type="match status" value="1"/>
</dbReference>
<dbReference type="Proteomes" id="UP001150062">
    <property type="component" value="Unassembled WGS sequence"/>
</dbReference>
<gene>
    <name evidence="9" type="ORF">M0812_18797</name>
    <name evidence="10" type="ORF">M0813_01631</name>
</gene>
<dbReference type="EMBL" id="JAOAOG010000054">
    <property type="protein sequence ID" value="KAJ6251860.1"/>
    <property type="molecule type" value="Genomic_DNA"/>
</dbReference>
<feature type="compositionally biased region" description="Basic residues" evidence="8">
    <location>
        <begin position="1"/>
        <end position="16"/>
    </location>
</feature>
<reference evidence="9" key="2">
    <citation type="submission" date="2022-08" db="EMBL/GenBank/DDBJ databases">
        <title>Novel sulphate-reducing endosymbionts in the free-living metamonad Anaeramoeba.</title>
        <authorList>
            <person name="Jerlstrom-Hultqvist J."/>
            <person name="Cepicka I."/>
            <person name="Gallot-Lavallee L."/>
            <person name="Salas-Leiva D."/>
            <person name="Curtis B.A."/>
            <person name="Zahonova K."/>
            <person name="Pipaliya S."/>
            <person name="Dacks J."/>
            <person name="Roger A.J."/>
        </authorList>
    </citation>
    <scope>NUCLEOTIDE SEQUENCE</scope>
    <source>
        <strain evidence="9">Busselton2</strain>
    </source>
</reference>
<dbReference type="InterPro" id="IPR001019">
    <property type="entry name" value="Gprotein_alpha_su"/>
</dbReference>
<dbReference type="Pfam" id="PF00503">
    <property type="entry name" value="G-alpha"/>
    <property type="match status" value="1"/>
</dbReference>
<evidence type="ECO:0000313" key="11">
    <source>
        <dbReference type="Proteomes" id="UP001146793"/>
    </source>
</evidence>
<protein>
    <submittedName>
        <fullName evidence="9">Guanine nucleotide-binding protein g(O) subunit alpha</fullName>
    </submittedName>
</protein>
<dbReference type="Proteomes" id="UP001146793">
    <property type="component" value="Unassembled WGS sequence"/>
</dbReference>
<dbReference type="SMART" id="SM00275">
    <property type="entry name" value="G_alpha"/>
    <property type="match status" value="1"/>
</dbReference>
<proteinExistence type="predicted"/>
<evidence type="ECO:0000256" key="2">
    <source>
        <dbReference type="ARBA" id="ARBA00022741"/>
    </source>
</evidence>
<evidence type="ECO:0000256" key="8">
    <source>
        <dbReference type="SAM" id="MobiDB-lite"/>
    </source>
</evidence>
<dbReference type="GO" id="GO:0007188">
    <property type="term" value="P:adenylate cyclase-modulating G protein-coupled receptor signaling pathway"/>
    <property type="evidence" value="ECO:0007669"/>
    <property type="project" value="TreeGrafter"/>
</dbReference>
<evidence type="ECO:0000313" key="9">
    <source>
        <dbReference type="EMBL" id="KAJ3436732.1"/>
    </source>
</evidence>
<feature type="binding site" evidence="6">
    <location>
        <position position="323"/>
    </location>
    <ligand>
        <name>GTP</name>
        <dbReference type="ChEBI" id="CHEBI:37565"/>
    </ligand>
</feature>
<dbReference type="GO" id="GO:0005737">
    <property type="term" value="C:cytoplasm"/>
    <property type="evidence" value="ECO:0007669"/>
    <property type="project" value="TreeGrafter"/>
</dbReference>
<evidence type="ECO:0000256" key="3">
    <source>
        <dbReference type="ARBA" id="ARBA00022842"/>
    </source>
</evidence>
<comment type="caution">
    <text evidence="9">The sequence shown here is derived from an EMBL/GenBank/DDBJ whole genome shotgun (WGS) entry which is preliminary data.</text>
</comment>
<feature type="binding site" evidence="6">
    <location>
        <begin position="267"/>
        <end position="270"/>
    </location>
    <ligand>
        <name>GTP</name>
        <dbReference type="ChEBI" id="CHEBI:37565"/>
    </ligand>
</feature>
<keyword evidence="5" id="KW-0807">Transducer</keyword>
<dbReference type="GO" id="GO:0046872">
    <property type="term" value="F:metal ion binding"/>
    <property type="evidence" value="ECO:0007669"/>
    <property type="project" value="UniProtKB-KW"/>
</dbReference>
<dbReference type="GO" id="GO:0031683">
    <property type="term" value="F:G-protein beta/gamma-subunit complex binding"/>
    <property type="evidence" value="ECO:0007669"/>
    <property type="project" value="InterPro"/>
</dbReference>
<feature type="region of interest" description="Disordered" evidence="8">
    <location>
        <begin position="1"/>
        <end position="26"/>
    </location>
</feature>
<sequence>MGNKQKKRKIQKKKQKEKNERINKSLQEGNDFEKELKLLVLGTGDSGKSTFVKQAQILFKDGFDEKQRELFKQAIKNNLILHMKLLINGVYDFGLDLSKSNEKLAKRFLEISDRTQPNEQIAETISKLWADSSIKEVFDRRSELQIPDTANYYLDAIDRIVDENYQPTDMDIVYCRIPTTGISELQFVVQDHPWRIVDVGGQKSERRKWIHQFDDVSMIIYVVAMSEYDQNLFEDENINRMYESLELFDSVASNRIFTRTSIILVFNKMDIFEEKIKKTDPKICFKNYTGGCDFEKAKKFITKQFIKVVKTKRRKVFPFYTKATEPESIKNTFETIIETVLKNTQL</sequence>
<dbReference type="EMBL" id="JANTQA010000036">
    <property type="protein sequence ID" value="KAJ3436732.1"/>
    <property type="molecule type" value="Genomic_DNA"/>
</dbReference>
<dbReference type="InterPro" id="IPR027417">
    <property type="entry name" value="P-loop_NTPase"/>
</dbReference>
<keyword evidence="12" id="KW-1185">Reference proteome</keyword>
<dbReference type="GO" id="GO:0003924">
    <property type="term" value="F:GTPase activity"/>
    <property type="evidence" value="ECO:0007669"/>
    <property type="project" value="InterPro"/>
</dbReference>
<dbReference type="InterPro" id="IPR011025">
    <property type="entry name" value="GproteinA_insert"/>
</dbReference>
<evidence type="ECO:0000256" key="7">
    <source>
        <dbReference type="PIRSR" id="PIRSR601019-2"/>
    </source>
</evidence>
<dbReference type="AlphaFoldDB" id="A0AAV7Z7I7"/>
<organism evidence="9 11">
    <name type="scientific">Anaeramoeba flamelloides</name>
    <dbReference type="NCBI Taxonomy" id="1746091"/>
    <lineage>
        <taxon>Eukaryota</taxon>
        <taxon>Metamonada</taxon>
        <taxon>Anaeramoebidae</taxon>
        <taxon>Anaeramoeba</taxon>
    </lineage>
</organism>
<dbReference type="SUPFAM" id="SSF47895">
    <property type="entry name" value="Transducin (alpha subunit), insertion domain"/>
    <property type="match status" value="1"/>
</dbReference>
<feature type="binding site" evidence="6">
    <location>
        <begin position="198"/>
        <end position="202"/>
    </location>
    <ligand>
        <name>GTP</name>
        <dbReference type="ChEBI" id="CHEBI:37565"/>
    </ligand>
</feature>
<feature type="binding site" evidence="7">
    <location>
        <position position="179"/>
    </location>
    <ligand>
        <name>Mg(2+)</name>
        <dbReference type="ChEBI" id="CHEBI:18420"/>
    </ligand>
</feature>
<dbReference type="GO" id="GO:0005834">
    <property type="term" value="C:heterotrimeric G-protein complex"/>
    <property type="evidence" value="ECO:0007669"/>
    <property type="project" value="TreeGrafter"/>
</dbReference>
<accession>A0AAV7Z7I7</accession>
<evidence type="ECO:0000256" key="4">
    <source>
        <dbReference type="ARBA" id="ARBA00023134"/>
    </source>
</evidence>
<dbReference type="Gene3D" id="1.10.400.10">
    <property type="entry name" value="GI Alpha 1, domain 2-like"/>
    <property type="match status" value="1"/>
</dbReference>
<dbReference type="FunFam" id="3.40.50.300:FF:000181">
    <property type="entry name" value="Guanine nucleotide-binding protein subunit alpha"/>
    <property type="match status" value="1"/>
</dbReference>
<evidence type="ECO:0000313" key="12">
    <source>
        <dbReference type="Proteomes" id="UP001150062"/>
    </source>
</evidence>
<feature type="binding site" evidence="7">
    <location>
        <position position="49"/>
    </location>
    <ligand>
        <name>Mg(2+)</name>
        <dbReference type="ChEBI" id="CHEBI:18420"/>
    </ligand>
</feature>
<evidence type="ECO:0000313" key="10">
    <source>
        <dbReference type="EMBL" id="KAJ6251860.1"/>
    </source>
</evidence>
<dbReference type="Gene3D" id="3.40.50.300">
    <property type="entry name" value="P-loop containing nucleotide triphosphate hydrolases"/>
    <property type="match status" value="1"/>
</dbReference>
<keyword evidence="2 6" id="KW-0547">Nucleotide-binding</keyword>
<keyword evidence="3 7" id="KW-0460">Magnesium</keyword>
<keyword evidence="4 6" id="KW-0342">GTP-binding</keyword>
<evidence type="ECO:0000256" key="5">
    <source>
        <dbReference type="ARBA" id="ARBA00023224"/>
    </source>
</evidence>
<dbReference type="SUPFAM" id="SSF52540">
    <property type="entry name" value="P-loop containing nucleoside triphosphate hydrolases"/>
    <property type="match status" value="1"/>
</dbReference>
<dbReference type="GO" id="GO:0001664">
    <property type="term" value="F:G protein-coupled receptor binding"/>
    <property type="evidence" value="ECO:0007669"/>
    <property type="project" value="TreeGrafter"/>
</dbReference>
<evidence type="ECO:0000256" key="6">
    <source>
        <dbReference type="PIRSR" id="PIRSR601019-1"/>
    </source>
</evidence>
<name>A0AAV7Z7I7_9EUKA</name>
<dbReference type="PANTHER" id="PTHR10218:SF302">
    <property type="entry name" value="GUANINE NUCLEOTIDE-BINDING PROTEIN ALPHA-5 SUBUNIT"/>
    <property type="match status" value="1"/>
</dbReference>
<keyword evidence="1 7" id="KW-0479">Metal-binding</keyword>
<dbReference type="CDD" id="cd00066">
    <property type="entry name" value="G-alpha"/>
    <property type="match status" value="1"/>
</dbReference>
<reference evidence="10" key="1">
    <citation type="submission" date="2022-08" db="EMBL/GenBank/DDBJ databases">
        <title>Novel sulfate-reducing endosymbionts in the free-living metamonad Anaeramoeba.</title>
        <authorList>
            <person name="Jerlstrom-Hultqvist J."/>
            <person name="Cepicka I."/>
            <person name="Gallot-Lavallee L."/>
            <person name="Salas-Leiva D."/>
            <person name="Curtis B.A."/>
            <person name="Zahonova K."/>
            <person name="Pipaliya S."/>
            <person name="Dacks J."/>
            <person name="Roger A.J."/>
        </authorList>
    </citation>
    <scope>NUCLEOTIDE SEQUENCE</scope>
    <source>
        <strain evidence="10">Schooner1</strain>
    </source>
</reference>
<dbReference type="PRINTS" id="PR00318">
    <property type="entry name" value="GPROTEINA"/>
</dbReference>